<evidence type="ECO:0000256" key="1">
    <source>
        <dbReference type="SAM" id="MobiDB-lite"/>
    </source>
</evidence>
<reference evidence="2 3" key="1">
    <citation type="submission" date="2016-07" db="EMBL/GenBank/DDBJ databases">
        <title>Multiple horizontal gene transfer events from other fungi enriched the ability of initially mycotrophic Trichoderma (Ascomycota) to feed on dead plant biomass.</title>
        <authorList>
            <consortium name="DOE Joint Genome Institute"/>
            <person name="Aerts A."/>
            <person name="Atanasova L."/>
            <person name="Chenthamara K."/>
            <person name="Zhang J."/>
            <person name="Grujic M."/>
            <person name="Henrissat B."/>
            <person name="Kuo A."/>
            <person name="Salamov A."/>
            <person name="Lipzen A."/>
            <person name="Labutti K."/>
            <person name="Barry K."/>
            <person name="Miao Y."/>
            <person name="Rahimi M.J."/>
            <person name="Shen Q."/>
            <person name="Grigoriev I.V."/>
            <person name="Kubicek C.P."/>
            <person name="Druzhinina I.S."/>
        </authorList>
    </citation>
    <scope>NUCLEOTIDE SEQUENCE [LARGE SCALE GENOMIC DNA]</scope>
    <source>
        <strain evidence="2 3">ATCC 18648</strain>
    </source>
</reference>
<dbReference type="Proteomes" id="UP000240760">
    <property type="component" value="Unassembled WGS sequence"/>
</dbReference>
<dbReference type="EMBL" id="KZ679126">
    <property type="protein sequence ID" value="PTB81698.1"/>
    <property type="molecule type" value="Genomic_DNA"/>
</dbReference>
<dbReference type="AlphaFoldDB" id="A0A2T4CJL0"/>
<feature type="compositionally biased region" description="Low complexity" evidence="1">
    <location>
        <begin position="128"/>
        <end position="141"/>
    </location>
</feature>
<protein>
    <submittedName>
        <fullName evidence="2">Uncharacterized protein</fullName>
    </submittedName>
</protein>
<sequence length="160" mass="18300">MRRRAKPLQLQTHICGLSIKCAEEEPRTAGAPNARHQLRTQTVIGGACGGCQIRPNFSNQAISSKTIYGVFKRRNMINAAQPSSWMAVVRLRRVLDQFSNTRRLATYPIHRRQERRWPLGPMLEYNATPPTTWTGTGSPQTEQTDPEERSDRRRWQLVSS</sequence>
<evidence type="ECO:0000313" key="3">
    <source>
        <dbReference type="Proteomes" id="UP000240760"/>
    </source>
</evidence>
<evidence type="ECO:0000313" key="2">
    <source>
        <dbReference type="EMBL" id="PTB81698.1"/>
    </source>
</evidence>
<keyword evidence="3" id="KW-1185">Reference proteome</keyword>
<accession>A0A2T4CJL0</accession>
<name>A0A2T4CJL0_TRILO</name>
<gene>
    <name evidence="2" type="ORF">M440DRAFT_1444273</name>
</gene>
<organism evidence="2 3">
    <name type="scientific">Trichoderma longibrachiatum ATCC 18648</name>
    <dbReference type="NCBI Taxonomy" id="983965"/>
    <lineage>
        <taxon>Eukaryota</taxon>
        <taxon>Fungi</taxon>
        <taxon>Dikarya</taxon>
        <taxon>Ascomycota</taxon>
        <taxon>Pezizomycotina</taxon>
        <taxon>Sordariomycetes</taxon>
        <taxon>Hypocreomycetidae</taxon>
        <taxon>Hypocreales</taxon>
        <taxon>Hypocreaceae</taxon>
        <taxon>Trichoderma</taxon>
    </lineage>
</organism>
<proteinExistence type="predicted"/>
<feature type="region of interest" description="Disordered" evidence="1">
    <location>
        <begin position="120"/>
        <end position="160"/>
    </location>
</feature>